<reference evidence="1 2" key="1">
    <citation type="submission" date="2020-10" db="EMBL/GenBank/DDBJ databases">
        <title>Draft genome and description of Brachybacterium epidermidis sp nov.</title>
        <authorList>
            <person name="Boxberger M."/>
            <person name="La Scola B."/>
        </authorList>
    </citation>
    <scope>NUCLEOTIDE SEQUENCE [LARGE SCALE GENOMIC DNA]</scope>
    <source>
        <strain evidence="1 2">Marseille-Q2903</strain>
    </source>
</reference>
<gene>
    <name evidence="1" type="ORF">IOE58_10020</name>
</gene>
<name>A0ABR9W3H3_9MICO</name>
<proteinExistence type="predicted"/>
<evidence type="ECO:0000313" key="2">
    <source>
        <dbReference type="Proteomes" id="UP000644727"/>
    </source>
</evidence>
<dbReference type="EMBL" id="JADEYR010000010">
    <property type="protein sequence ID" value="MBE9404500.1"/>
    <property type="molecule type" value="Genomic_DNA"/>
</dbReference>
<sequence length="76" mass="8506">MTTPLNPTVYILEQLASAGRACPSCNADYTIHPDPDHKAVTTLRIAHDRGCPVLARRARNRAERRAAARRTRRGNR</sequence>
<dbReference type="Proteomes" id="UP000644727">
    <property type="component" value="Unassembled WGS sequence"/>
</dbReference>
<dbReference type="RefSeq" id="WP_193866243.1">
    <property type="nucleotide sequence ID" value="NZ_JADEYR010000010.1"/>
</dbReference>
<comment type="caution">
    <text evidence="1">The sequence shown here is derived from an EMBL/GenBank/DDBJ whole genome shotgun (WGS) entry which is preliminary data.</text>
</comment>
<accession>A0ABR9W3H3</accession>
<evidence type="ECO:0000313" key="1">
    <source>
        <dbReference type="EMBL" id="MBE9404500.1"/>
    </source>
</evidence>
<organism evidence="1 2">
    <name type="scientific">Brachybacterium epidermidis</name>
    <dbReference type="NCBI Taxonomy" id="2781983"/>
    <lineage>
        <taxon>Bacteria</taxon>
        <taxon>Bacillati</taxon>
        <taxon>Actinomycetota</taxon>
        <taxon>Actinomycetes</taxon>
        <taxon>Micrococcales</taxon>
        <taxon>Dermabacteraceae</taxon>
        <taxon>Brachybacterium</taxon>
    </lineage>
</organism>
<keyword evidence="2" id="KW-1185">Reference proteome</keyword>
<protein>
    <submittedName>
        <fullName evidence="1">Uncharacterized protein</fullName>
    </submittedName>
</protein>